<dbReference type="SMART" id="SM00558">
    <property type="entry name" value="JmjC"/>
    <property type="match status" value="1"/>
</dbReference>
<dbReference type="HOGENOM" id="CLU_016785_0_0_1"/>
<dbReference type="VEuPathDB" id="FungiDB:Z518_06755"/>
<dbReference type="EMBL" id="KN847479">
    <property type="protein sequence ID" value="KIX03203.1"/>
    <property type="molecule type" value="Genomic_DNA"/>
</dbReference>
<dbReference type="AlphaFoldDB" id="A0A0D2GYA7"/>
<dbReference type="Pfam" id="PF13621">
    <property type="entry name" value="Cupin_8"/>
    <property type="match status" value="1"/>
</dbReference>
<dbReference type="PANTHER" id="PTHR12461">
    <property type="entry name" value="HYPOXIA-INDUCIBLE FACTOR 1 ALPHA INHIBITOR-RELATED"/>
    <property type="match status" value="1"/>
</dbReference>
<dbReference type="RefSeq" id="XP_013270339.1">
    <property type="nucleotide sequence ID" value="XM_013414885.1"/>
</dbReference>
<dbReference type="OrthoDB" id="47172at2759"/>
<dbReference type="STRING" id="1442369.A0A0D2GYA7"/>
<dbReference type="PANTHER" id="PTHR12461:SF101">
    <property type="entry name" value="TRNA WYBUTOSINE-SYNTHESIZING PROTEIN 4"/>
    <property type="match status" value="1"/>
</dbReference>
<dbReference type="InterPro" id="IPR003347">
    <property type="entry name" value="JmjC_dom"/>
</dbReference>
<evidence type="ECO:0000313" key="2">
    <source>
        <dbReference type="EMBL" id="KIX03203.1"/>
    </source>
</evidence>
<accession>A0A0D2GYA7</accession>
<dbReference type="GeneID" id="25294826"/>
<dbReference type="SUPFAM" id="SSF51197">
    <property type="entry name" value="Clavaminate synthase-like"/>
    <property type="match status" value="1"/>
</dbReference>
<name>A0A0D2GYA7_9EURO</name>
<dbReference type="Gene3D" id="2.60.120.650">
    <property type="entry name" value="Cupin"/>
    <property type="match status" value="1"/>
</dbReference>
<organism evidence="2 3">
    <name type="scientific">Rhinocladiella mackenziei CBS 650.93</name>
    <dbReference type="NCBI Taxonomy" id="1442369"/>
    <lineage>
        <taxon>Eukaryota</taxon>
        <taxon>Fungi</taxon>
        <taxon>Dikarya</taxon>
        <taxon>Ascomycota</taxon>
        <taxon>Pezizomycotina</taxon>
        <taxon>Eurotiomycetes</taxon>
        <taxon>Chaetothyriomycetidae</taxon>
        <taxon>Chaetothyriales</taxon>
        <taxon>Herpotrichiellaceae</taxon>
        <taxon>Rhinocladiella</taxon>
    </lineage>
</organism>
<evidence type="ECO:0000259" key="1">
    <source>
        <dbReference type="PROSITE" id="PS51184"/>
    </source>
</evidence>
<proteinExistence type="predicted"/>
<keyword evidence="3" id="KW-1185">Reference proteome</keyword>
<evidence type="ECO:0000313" key="3">
    <source>
        <dbReference type="Proteomes" id="UP000053617"/>
    </source>
</evidence>
<dbReference type="PROSITE" id="PS51184">
    <property type="entry name" value="JMJC"/>
    <property type="match status" value="1"/>
</dbReference>
<dbReference type="InterPro" id="IPR041667">
    <property type="entry name" value="Cupin_8"/>
</dbReference>
<gene>
    <name evidence="2" type="ORF">Z518_06755</name>
</gene>
<sequence length="513" mass="58432">MGPPILEIQDPFWQSISAQLREENSCDPILECYQDGFDKLMDEADDQISLANQKLHTFPFKDVKPCWFRLYTDASIAKALNLIQDSLSPSSESLFSRSLHGHLDEIVSILDMALVMAGGLGREEIIHDILTRLQTTSKFPDDDLDRPLKRRRVEESNTRTSSTFDLLPTDEVSIPRLQFPVPQQKKPSMTEFSNFMQHTRKPAVLTDILNHWPALEKWRHVSFWLERTFGGRRLVPIEVGRSYTDDDWGQKIVRFQDFLDQHILRRPESEDNIPGEEIISTGYLAQHDLLRQIPALHHDIAIPDYCFLDAPPPEPDTPVGLSKSKKGHGKKTSHPYVLPSTGYSLLNGEVGLADAPGDAEPEHEVQTNIWFGPAWTISPLHHDPYHNILCQVVGKKYVRLYSPHHSAALLPKRADEPAPHISQSRNAEVDFNAVAVNNQEQIRETIDMSNTSQIDIAAIELSPYEDWDDMYPGFSQIPYVECILEAGQALYIPIGWWHFVRSCSVGISVSFWW</sequence>
<protein>
    <recommendedName>
        <fullName evidence="1">JmjC domain-containing protein</fullName>
    </recommendedName>
</protein>
<reference evidence="2 3" key="1">
    <citation type="submission" date="2015-01" db="EMBL/GenBank/DDBJ databases">
        <title>The Genome Sequence of Rhinocladiella mackenzie CBS 650.93.</title>
        <authorList>
            <consortium name="The Broad Institute Genomics Platform"/>
            <person name="Cuomo C."/>
            <person name="de Hoog S."/>
            <person name="Gorbushina A."/>
            <person name="Stielow B."/>
            <person name="Teixiera M."/>
            <person name="Abouelleil A."/>
            <person name="Chapman S.B."/>
            <person name="Priest M."/>
            <person name="Young S.K."/>
            <person name="Wortman J."/>
            <person name="Nusbaum C."/>
            <person name="Birren B."/>
        </authorList>
    </citation>
    <scope>NUCLEOTIDE SEQUENCE [LARGE SCALE GENOMIC DNA]</scope>
    <source>
        <strain evidence="2 3">CBS 650.93</strain>
    </source>
</reference>
<feature type="domain" description="JmjC" evidence="1">
    <location>
        <begin position="282"/>
        <end position="513"/>
    </location>
</feature>
<dbReference type="Proteomes" id="UP000053617">
    <property type="component" value="Unassembled WGS sequence"/>
</dbReference>